<dbReference type="PANTHER" id="PTHR34821">
    <property type="entry name" value="INNER MEMBRANE PROTEIN YDCZ"/>
    <property type="match status" value="1"/>
</dbReference>
<keyword evidence="1" id="KW-0472">Membrane</keyword>
<feature type="transmembrane region" description="Helical" evidence="1">
    <location>
        <begin position="126"/>
        <end position="142"/>
    </location>
</feature>
<name>A0A9D1CIR9_9FIRM</name>
<dbReference type="GO" id="GO:0005886">
    <property type="term" value="C:plasma membrane"/>
    <property type="evidence" value="ECO:0007669"/>
    <property type="project" value="TreeGrafter"/>
</dbReference>
<dbReference type="Proteomes" id="UP000886819">
    <property type="component" value="Unassembled WGS sequence"/>
</dbReference>
<proteinExistence type="predicted"/>
<organism evidence="2 3">
    <name type="scientific">Candidatus Avichristensenella intestinipullorum</name>
    <dbReference type="NCBI Taxonomy" id="2840693"/>
    <lineage>
        <taxon>Bacteria</taxon>
        <taxon>Bacillati</taxon>
        <taxon>Bacillota</taxon>
        <taxon>Clostridia</taxon>
        <taxon>Candidatus Avichristensenella</taxon>
    </lineage>
</organism>
<dbReference type="AlphaFoldDB" id="A0A9D1CIR9"/>
<gene>
    <name evidence="2" type="ORF">IAA66_03460</name>
</gene>
<evidence type="ECO:0000313" key="3">
    <source>
        <dbReference type="Proteomes" id="UP000886819"/>
    </source>
</evidence>
<dbReference type="InterPro" id="IPR006750">
    <property type="entry name" value="YdcZ"/>
</dbReference>
<feature type="transmembrane region" description="Helical" evidence="1">
    <location>
        <begin position="37"/>
        <end position="59"/>
    </location>
</feature>
<keyword evidence="1" id="KW-1133">Transmembrane helix</keyword>
<dbReference type="PANTHER" id="PTHR34821:SF3">
    <property type="entry name" value="MEMBRANE PROTEIN"/>
    <property type="match status" value="1"/>
</dbReference>
<reference evidence="2" key="1">
    <citation type="submission" date="2020-10" db="EMBL/GenBank/DDBJ databases">
        <authorList>
            <person name="Gilroy R."/>
        </authorList>
    </citation>
    <scope>NUCLEOTIDE SEQUENCE</scope>
    <source>
        <strain evidence="2">ChiHile30-977</strain>
    </source>
</reference>
<keyword evidence="1" id="KW-0812">Transmembrane</keyword>
<evidence type="ECO:0000313" key="2">
    <source>
        <dbReference type="EMBL" id="HIQ62628.1"/>
    </source>
</evidence>
<protein>
    <submittedName>
        <fullName evidence="2">DMT family transporter</fullName>
    </submittedName>
</protein>
<feature type="transmembrane region" description="Helical" evidence="1">
    <location>
        <begin position="66"/>
        <end position="85"/>
    </location>
</feature>
<comment type="caution">
    <text evidence="2">The sequence shown here is derived from an EMBL/GenBank/DDBJ whole genome shotgun (WGS) entry which is preliminary data.</text>
</comment>
<evidence type="ECO:0000256" key="1">
    <source>
        <dbReference type="SAM" id="Phobius"/>
    </source>
</evidence>
<feature type="transmembrane region" description="Helical" evidence="1">
    <location>
        <begin position="91"/>
        <end position="114"/>
    </location>
</feature>
<reference evidence="2" key="2">
    <citation type="journal article" date="2021" name="PeerJ">
        <title>Extensive microbial diversity within the chicken gut microbiome revealed by metagenomics and culture.</title>
        <authorList>
            <person name="Gilroy R."/>
            <person name="Ravi A."/>
            <person name="Getino M."/>
            <person name="Pursley I."/>
            <person name="Horton D.L."/>
            <person name="Alikhan N.F."/>
            <person name="Baker D."/>
            <person name="Gharbi K."/>
            <person name="Hall N."/>
            <person name="Watson M."/>
            <person name="Adriaenssens E.M."/>
            <person name="Foster-Nyarko E."/>
            <person name="Jarju S."/>
            <person name="Secka A."/>
            <person name="Antonio M."/>
            <person name="Oren A."/>
            <person name="Chaudhuri R.R."/>
            <person name="La Ragione R."/>
            <person name="Hildebrand F."/>
            <person name="Pallen M.J."/>
        </authorList>
    </citation>
    <scope>NUCLEOTIDE SEQUENCE</scope>
    <source>
        <strain evidence="2">ChiHile30-977</strain>
    </source>
</reference>
<accession>A0A9D1CIR9</accession>
<dbReference type="EMBL" id="DVFI01000049">
    <property type="protein sequence ID" value="HIQ62628.1"/>
    <property type="molecule type" value="Genomic_DNA"/>
</dbReference>
<sequence length="143" mass="14786">MLGVLLSIVAGAAMSLQGVFNARLGEKIGLLESNMFVQGTAFVLSLAAMFVAGNGNLAALGQTNRLYWLGGALGLVITLTVMVGMQSLGPTVAVSVILIAQLLVAAVIDALGLFGVEQTAFVWTKYLGMALMIGGVLVFKLQL</sequence>
<dbReference type="Pfam" id="PF04657">
    <property type="entry name" value="DMT_YdcZ"/>
    <property type="match status" value="1"/>
</dbReference>